<evidence type="ECO:0000313" key="3">
    <source>
        <dbReference type="Proteomes" id="UP000290288"/>
    </source>
</evidence>
<dbReference type="AlphaFoldDB" id="A0A4V1Q422"/>
<comment type="caution">
    <text evidence="2">The sequence shown here is derived from an EMBL/GenBank/DDBJ whole genome shotgun (WGS) entry which is preliminary data.</text>
</comment>
<accession>A0A4V1Q422</accession>
<feature type="compositionally biased region" description="Basic and acidic residues" evidence="1">
    <location>
        <begin position="56"/>
        <end position="69"/>
    </location>
</feature>
<keyword evidence="3" id="KW-1185">Reference proteome</keyword>
<dbReference type="STRING" id="2316362.A0A4V1Q422"/>
<sequence>MYVTATTPAVTSYSHRMSLESSRRGHQPPAALSLGLRTSKPPDTFPAPADPYNLDFTEKDPEPRKNGDKECEEVSDQEWELHTGRAIYVLQETLPTFFQSGLITCIDATTGAPKAPNSTSSHHSSSFHIPIIDSAASLDFLSSSASADGATSNGKGKTKQHMHDNENPNSVEDEEAPIYSPNVRLQYEPPMVLPAPFPTAFKLEGLQMYLASSSLLRHTMNTLYSDLEVTVTKISVYNKPPPDNNIPPSEGGLGGGTAATTSSASVFAAASSSPSSPSPLSSSSDGSDSDSALGLGRFEAASSDKATNLKRNPLSSSKDTGKAKEKKRLNREKYLLVRQLVTGVNRVSGKPGEWEVESLYTFSPLSGLILKHTINSIRPAPHIAVYDSLKMSLGKMFGFGHHPVGEGTGAAAPTAASAASVVHPDHVRKGL</sequence>
<dbReference type="EMBL" id="SDEE01000142">
    <property type="protein sequence ID" value="RXW20578.1"/>
    <property type="molecule type" value="Genomic_DNA"/>
</dbReference>
<organism evidence="2 3">
    <name type="scientific">Candolleomyces aberdarensis</name>
    <dbReference type="NCBI Taxonomy" id="2316362"/>
    <lineage>
        <taxon>Eukaryota</taxon>
        <taxon>Fungi</taxon>
        <taxon>Dikarya</taxon>
        <taxon>Basidiomycota</taxon>
        <taxon>Agaricomycotina</taxon>
        <taxon>Agaricomycetes</taxon>
        <taxon>Agaricomycetidae</taxon>
        <taxon>Agaricales</taxon>
        <taxon>Agaricineae</taxon>
        <taxon>Psathyrellaceae</taxon>
        <taxon>Candolleomyces</taxon>
    </lineage>
</organism>
<name>A0A4V1Q422_9AGAR</name>
<gene>
    <name evidence="2" type="ORF">EST38_g5272</name>
</gene>
<feature type="compositionally biased region" description="Polar residues" evidence="1">
    <location>
        <begin position="1"/>
        <end position="15"/>
    </location>
</feature>
<feature type="compositionally biased region" description="Polar residues" evidence="1">
    <location>
        <begin position="304"/>
        <end position="318"/>
    </location>
</feature>
<reference evidence="2 3" key="1">
    <citation type="submission" date="2019-01" db="EMBL/GenBank/DDBJ databases">
        <title>Draft genome sequence of Psathyrella aberdarensis IHI B618.</title>
        <authorList>
            <person name="Buettner E."/>
            <person name="Kellner H."/>
        </authorList>
    </citation>
    <scope>NUCLEOTIDE SEQUENCE [LARGE SCALE GENOMIC DNA]</scope>
    <source>
        <strain evidence="2 3">IHI B618</strain>
    </source>
</reference>
<evidence type="ECO:0000313" key="2">
    <source>
        <dbReference type="EMBL" id="RXW20578.1"/>
    </source>
</evidence>
<proteinExistence type="predicted"/>
<protein>
    <submittedName>
        <fullName evidence="2">Uncharacterized protein</fullName>
    </submittedName>
</protein>
<dbReference type="OrthoDB" id="1099063at2759"/>
<feature type="region of interest" description="Disordered" evidence="1">
    <location>
        <begin position="239"/>
        <end position="327"/>
    </location>
</feature>
<feature type="region of interest" description="Disordered" evidence="1">
    <location>
        <begin position="144"/>
        <end position="175"/>
    </location>
</feature>
<feature type="region of interest" description="Disordered" evidence="1">
    <location>
        <begin position="1"/>
        <end position="74"/>
    </location>
</feature>
<evidence type="ECO:0000256" key="1">
    <source>
        <dbReference type="SAM" id="MobiDB-lite"/>
    </source>
</evidence>
<dbReference type="Proteomes" id="UP000290288">
    <property type="component" value="Unassembled WGS sequence"/>
</dbReference>
<feature type="compositionally biased region" description="Low complexity" evidence="1">
    <location>
        <begin position="258"/>
        <end position="294"/>
    </location>
</feature>